<dbReference type="SUPFAM" id="SSF51261">
    <property type="entry name" value="Duplicated hybrid motif"/>
    <property type="match status" value="1"/>
</dbReference>
<dbReference type="RefSeq" id="WP_169842773.1">
    <property type="nucleotide sequence ID" value="NZ_LT906465.1"/>
</dbReference>
<dbReference type="AlphaFoldDB" id="A0A239XWF7"/>
<dbReference type="InterPro" id="IPR016047">
    <property type="entry name" value="M23ase_b-sheet_dom"/>
</dbReference>
<dbReference type="CDD" id="cd12797">
    <property type="entry name" value="M23_peptidase"/>
    <property type="match status" value="1"/>
</dbReference>
<evidence type="ECO:0000259" key="1">
    <source>
        <dbReference type="Pfam" id="PF01551"/>
    </source>
</evidence>
<dbReference type="KEGG" id="ctak:4412677_02361"/>
<evidence type="ECO:0000313" key="3">
    <source>
        <dbReference type="Proteomes" id="UP000215196"/>
    </source>
</evidence>
<dbReference type="Proteomes" id="UP000215196">
    <property type="component" value="Chromosome 1"/>
</dbReference>
<keyword evidence="3" id="KW-1185">Reference proteome</keyword>
<reference evidence="2 3" key="1">
    <citation type="submission" date="2017-06" db="EMBL/GenBank/DDBJ databases">
        <authorList>
            <consortium name="Pathogen Informatics"/>
        </authorList>
    </citation>
    <scope>NUCLEOTIDE SEQUENCE [LARGE SCALE GENOMIC DNA]</scope>
    <source>
        <strain evidence="2 3">NCTC13490</strain>
    </source>
</reference>
<dbReference type="EMBL" id="LT906465">
    <property type="protein sequence ID" value="SNV50413.1"/>
    <property type="molecule type" value="Genomic_DNA"/>
</dbReference>
<feature type="domain" description="M23ase beta-sheet core" evidence="1">
    <location>
        <begin position="214"/>
        <end position="309"/>
    </location>
</feature>
<gene>
    <name evidence="2" type="primary">envC</name>
    <name evidence="2" type="ORF">SAMEA4412677_02361</name>
</gene>
<name>A0A239XWF7_9FLAO</name>
<dbReference type="InterPro" id="IPR011055">
    <property type="entry name" value="Dup_hybrid_motif"/>
</dbReference>
<evidence type="ECO:0000313" key="2">
    <source>
        <dbReference type="EMBL" id="SNV50413.1"/>
    </source>
</evidence>
<dbReference type="GO" id="GO:0004222">
    <property type="term" value="F:metalloendopeptidase activity"/>
    <property type="evidence" value="ECO:0007669"/>
    <property type="project" value="TreeGrafter"/>
</dbReference>
<dbReference type="PANTHER" id="PTHR21666:SF270">
    <property type="entry name" value="MUREIN HYDROLASE ACTIVATOR ENVC"/>
    <property type="match status" value="1"/>
</dbReference>
<dbReference type="Pfam" id="PF01551">
    <property type="entry name" value="Peptidase_M23"/>
    <property type="match status" value="1"/>
</dbReference>
<proteinExistence type="predicted"/>
<organism evidence="2 3">
    <name type="scientific">Chryseobacterium taklimakanense</name>
    <dbReference type="NCBI Taxonomy" id="536441"/>
    <lineage>
        <taxon>Bacteria</taxon>
        <taxon>Pseudomonadati</taxon>
        <taxon>Bacteroidota</taxon>
        <taxon>Flavobacteriia</taxon>
        <taxon>Flavobacteriales</taxon>
        <taxon>Weeksellaceae</taxon>
        <taxon>Chryseobacterium group</taxon>
        <taxon>Chryseobacterium</taxon>
    </lineage>
</organism>
<dbReference type="Gene3D" id="2.70.70.10">
    <property type="entry name" value="Glucose Permease (Domain IIA)"/>
    <property type="match status" value="1"/>
</dbReference>
<sequence length="315" mass="34561">MKNFLKNKNKANILLGILLAVVFGQALIIGKLFTEKNQKNYEVNLVKINTEKDSIDYLKMKNDLTLIDSSVREINGFLLSKNITNERIMTLDQDSLDNAVYLAKVSNRYSQYLVDLQQKLQQVPLGIPTSGYISSNFGKRINPIPVKRTVMMAAVKAPAMEAAKPEPQIIEEKDSLGNVVKRTVIPESATAAANKSKAVPTEKNNPPAEADQIQFHKGMDFAVPYGTDVRSAAIGTVIFAGQKGGYGNCVIISHGNGLATLYGHLSQILVQTNDQVKVNQVIAKSGNSGRSTGPHLHYEVHKNNTPVNPKLFLNF</sequence>
<accession>A0A239XWF7</accession>
<dbReference type="InterPro" id="IPR050570">
    <property type="entry name" value="Cell_wall_metabolism_enzyme"/>
</dbReference>
<protein>
    <submittedName>
        <fullName evidence="2">Septal ring factor</fullName>
    </submittedName>
</protein>
<dbReference type="PANTHER" id="PTHR21666">
    <property type="entry name" value="PEPTIDASE-RELATED"/>
    <property type="match status" value="1"/>
</dbReference>